<dbReference type="InterPro" id="IPR050366">
    <property type="entry name" value="BP-dependent_transpt_permease"/>
</dbReference>
<evidence type="ECO:0000256" key="4">
    <source>
        <dbReference type="ARBA" id="ARBA00022692"/>
    </source>
</evidence>
<keyword evidence="3" id="KW-1003">Cell membrane</keyword>
<dbReference type="Pfam" id="PF00528">
    <property type="entry name" value="BPD_transp_1"/>
    <property type="match status" value="1"/>
</dbReference>
<evidence type="ECO:0000313" key="10">
    <source>
        <dbReference type="Proteomes" id="UP000826775"/>
    </source>
</evidence>
<organism evidence="9 10">
    <name type="scientific">Helicobacter gastrocanis</name>
    <dbReference type="NCBI Taxonomy" id="2849641"/>
    <lineage>
        <taxon>Bacteria</taxon>
        <taxon>Pseudomonadati</taxon>
        <taxon>Campylobacterota</taxon>
        <taxon>Epsilonproteobacteria</taxon>
        <taxon>Campylobacterales</taxon>
        <taxon>Helicobacteraceae</taxon>
        <taxon>Helicobacter</taxon>
    </lineage>
</organism>
<dbReference type="EMBL" id="AP024814">
    <property type="protein sequence ID" value="BCZ18159.1"/>
    <property type="molecule type" value="Genomic_DNA"/>
</dbReference>
<dbReference type="InterPro" id="IPR000515">
    <property type="entry name" value="MetI-like"/>
</dbReference>
<feature type="transmembrane region" description="Helical" evidence="7">
    <location>
        <begin position="228"/>
        <end position="253"/>
    </location>
</feature>
<feature type="domain" description="ABC transmembrane type-1" evidence="8">
    <location>
        <begin position="62"/>
        <end position="254"/>
    </location>
</feature>
<keyword evidence="2 7" id="KW-0813">Transport</keyword>
<dbReference type="Proteomes" id="UP000826775">
    <property type="component" value="Chromosome"/>
</dbReference>
<accession>A0ABM7SBX0</accession>
<dbReference type="PANTHER" id="PTHR43386">
    <property type="entry name" value="OLIGOPEPTIDE TRANSPORT SYSTEM PERMEASE PROTEIN APPC"/>
    <property type="match status" value="1"/>
</dbReference>
<proteinExistence type="inferred from homology"/>
<gene>
    <name evidence="9" type="ORF">NHP190003_14410</name>
</gene>
<evidence type="ECO:0000256" key="3">
    <source>
        <dbReference type="ARBA" id="ARBA00022475"/>
    </source>
</evidence>
<comment type="subcellular location">
    <subcellularLocation>
        <location evidence="1 7">Cell membrane</location>
        <topology evidence="1 7">Multi-pass membrane protein</topology>
    </subcellularLocation>
</comment>
<evidence type="ECO:0000256" key="7">
    <source>
        <dbReference type="RuleBase" id="RU363032"/>
    </source>
</evidence>
<sequence>MVKLKFILVLGGLLLILCLPLFAPFDPTAIHLEALKLPPSHTHWLGTDFLGRDEFSRLLFALRNSVFVGLVGGFLALVIALAFAFLVLFAPKWGRSGLLGFLDGFLALPNLLLILLFSAFSQRGLGLLGLGGLLSLFLWPQMAKVLADSFREIATREFITNERALGASRLEIAFLEILPLAKNSVFVLLANTCAHAISAEALLSFFGLGLKVGEASLGNMLNEASQAIFTGVWWLVLVPGLAVFLVVFALAWAGERGRA</sequence>
<name>A0ABM7SBX0_9HELI</name>
<dbReference type="PROSITE" id="PS50928">
    <property type="entry name" value="ABC_TM1"/>
    <property type="match status" value="1"/>
</dbReference>
<evidence type="ECO:0000256" key="2">
    <source>
        <dbReference type="ARBA" id="ARBA00022448"/>
    </source>
</evidence>
<dbReference type="Gene3D" id="1.10.3720.10">
    <property type="entry name" value="MetI-like"/>
    <property type="match status" value="1"/>
</dbReference>
<keyword evidence="5 7" id="KW-1133">Transmembrane helix</keyword>
<protein>
    <submittedName>
        <fullName evidence="9">Peptide ABC transporter permease</fullName>
    </submittedName>
</protein>
<reference evidence="9 10" key="1">
    <citation type="submission" date="2021-07" db="EMBL/GenBank/DDBJ databases">
        <title>Novel Helicobacter sp. Isolated from a dog.</title>
        <authorList>
            <person name="Rimbara E."/>
            <person name="Suzuki M."/>
        </authorList>
    </citation>
    <scope>NUCLEOTIDE SEQUENCE [LARGE SCALE GENOMIC DNA]</scope>
    <source>
        <strain evidence="10">NHP19-003</strain>
    </source>
</reference>
<dbReference type="InterPro" id="IPR035906">
    <property type="entry name" value="MetI-like_sf"/>
</dbReference>
<dbReference type="PANTHER" id="PTHR43386:SF1">
    <property type="entry name" value="D,D-DIPEPTIDE TRANSPORT SYSTEM PERMEASE PROTEIN DDPC-RELATED"/>
    <property type="match status" value="1"/>
</dbReference>
<evidence type="ECO:0000256" key="5">
    <source>
        <dbReference type="ARBA" id="ARBA00022989"/>
    </source>
</evidence>
<feature type="transmembrane region" description="Helical" evidence="7">
    <location>
        <begin position="101"/>
        <end position="120"/>
    </location>
</feature>
<comment type="similarity">
    <text evidence="7">Belongs to the binding-protein-dependent transport system permease family.</text>
</comment>
<evidence type="ECO:0000313" key="9">
    <source>
        <dbReference type="EMBL" id="BCZ18159.1"/>
    </source>
</evidence>
<feature type="transmembrane region" description="Helical" evidence="7">
    <location>
        <begin position="185"/>
        <end position="208"/>
    </location>
</feature>
<feature type="transmembrane region" description="Helical" evidence="7">
    <location>
        <begin position="66"/>
        <end position="89"/>
    </location>
</feature>
<dbReference type="SUPFAM" id="SSF161098">
    <property type="entry name" value="MetI-like"/>
    <property type="match status" value="1"/>
</dbReference>
<keyword evidence="4 7" id="KW-0812">Transmembrane</keyword>
<evidence type="ECO:0000256" key="1">
    <source>
        <dbReference type="ARBA" id="ARBA00004651"/>
    </source>
</evidence>
<dbReference type="CDD" id="cd06261">
    <property type="entry name" value="TM_PBP2"/>
    <property type="match status" value="1"/>
</dbReference>
<evidence type="ECO:0000256" key="6">
    <source>
        <dbReference type="ARBA" id="ARBA00023136"/>
    </source>
</evidence>
<keyword evidence="6 7" id="KW-0472">Membrane</keyword>
<dbReference type="RefSeq" id="WP_221279402.1">
    <property type="nucleotide sequence ID" value="NZ_AP024814.1"/>
</dbReference>
<evidence type="ECO:0000259" key="8">
    <source>
        <dbReference type="PROSITE" id="PS50928"/>
    </source>
</evidence>
<keyword evidence="10" id="KW-1185">Reference proteome</keyword>
<feature type="transmembrane region" description="Helical" evidence="7">
    <location>
        <begin position="126"/>
        <end position="147"/>
    </location>
</feature>